<dbReference type="Pfam" id="PF08722">
    <property type="entry name" value="Tn7_TnsA-like_N"/>
    <property type="match status" value="1"/>
</dbReference>
<dbReference type="Proteomes" id="UP000197468">
    <property type="component" value="Unassembled WGS sequence"/>
</dbReference>
<name>A0A246IX47_9BURK</name>
<dbReference type="InterPro" id="IPR014833">
    <property type="entry name" value="TnsA_N"/>
</dbReference>
<keyword evidence="4" id="KW-1185">Reference proteome</keyword>
<accession>A0A246IX47</accession>
<feature type="domain" description="TnsA endonuclease C-terminal" evidence="1">
    <location>
        <begin position="94"/>
        <end position="166"/>
    </location>
</feature>
<feature type="domain" description="TnsA endonuclease N-terminal" evidence="2">
    <location>
        <begin position="14"/>
        <end position="91"/>
    </location>
</feature>
<dbReference type="OrthoDB" id="9134481at2"/>
<sequence length="182" mass="21292">MPNGSRVSRKSGAIQSQPCTIPFGAGYEYTPDFLVIYRTTLGPAHLQKPSLLVEVKPRSEWRANWRAWSTKWKAARRHAIEMDWRFTIMDEERIRGQALENIKFLRRYDDLVYDEGLSLEIIEDVEARGVVTFGDLLSRRYPEIHRAEGIGHLWHLLATRRLDCDINLRLSYNTELWIPGHE</sequence>
<organism evidence="3 4">
    <name type="scientific">Roseateles aquatilis</name>
    <dbReference type="NCBI Taxonomy" id="431061"/>
    <lineage>
        <taxon>Bacteria</taxon>
        <taxon>Pseudomonadati</taxon>
        <taxon>Pseudomonadota</taxon>
        <taxon>Betaproteobacteria</taxon>
        <taxon>Burkholderiales</taxon>
        <taxon>Sphaerotilaceae</taxon>
        <taxon>Roseateles</taxon>
    </lineage>
</organism>
<evidence type="ECO:0000259" key="2">
    <source>
        <dbReference type="Pfam" id="PF08722"/>
    </source>
</evidence>
<protein>
    <recommendedName>
        <fullName evidence="5">TnsA endonuclease N-terminal domain-containing protein</fullName>
    </recommendedName>
</protein>
<evidence type="ECO:0008006" key="5">
    <source>
        <dbReference type="Google" id="ProtNLM"/>
    </source>
</evidence>
<dbReference type="AlphaFoldDB" id="A0A246IX47"/>
<dbReference type="InterPro" id="IPR014832">
    <property type="entry name" value="TnsA_C"/>
</dbReference>
<gene>
    <name evidence="3" type="ORF">CDN99_23990</name>
</gene>
<evidence type="ECO:0000313" key="3">
    <source>
        <dbReference type="EMBL" id="OWQ84793.1"/>
    </source>
</evidence>
<dbReference type="Pfam" id="PF08721">
    <property type="entry name" value="Tn7_Tnp_TnsA_C"/>
    <property type="match status" value="1"/>
</dbReference>
<comment type="caution">
    <text evidence="3">The sequence shown here is derived from an EMBL/GenBank/DDBJ whole genome shotgun (WGS) entry which is preliminary data.</text>
</comment>
<evidence type="ECO:0000259" key="1">
    <source>
        <dbReference type="Pfam" id="PF08721"/>
    </source>
</evidence>
<proteinExistence type="predicted"/>
<reference evidence="3 4" key="1">
    <citation type="journal article" date="2008" name="Int. J. Syst. Evol. Microbiol.">
        <title>Description of Roseateles aquatilis sp. nov. and Roseateles terrae sp. nov., in the class Betaproteobacteria, and emended description of the genus Roseateles.</title>
        <authorList>
            <person name="Gomila M."/>
            <person name="Bowien B."/>
            <person name="Falsen E."/>
            <person name="Moore E.R."/>
            <person name="Lalucat J."/>
        </authorList>
    </citation>
    <scope>NUCLEOTIDE SEQUENCE [LARGE SCALE GENOMIC DNA]</scope>
    <source>
        <strain evidence="3 4">CCUG 48205</strain>
    </source>
</reference>
<evidence type="ECO:0000313" key="4">
    <source>
        <dbReference type="Proteomes" id="UP000197468"/>
    </source>
</evidence>
<dbReference type="EMBL" id="NIOF01000015">
    <property type="protein sequence ID" value="OWQ84793.1"/>
    <property type="molecule type" value="Genomic_DNA"/>
</dbReference>